<dbReference type="SUPFAM" id="SSF47095">
    <property type="entry name" value="HMG-box"/>
    <property type="match status" value="2"/>
</dbReference>
<evidence type="ECO:0000256" key="2">
    <source>
        <dbReference type="PROSITE-ProRule" id="PRU00267"/>
    </source>
</evidence>
<dbReference type="PROSITE" id="PS50118">
    <property type="entry name" value="HMG_BOX_2"/>
    <property type="match status" value="2"/>
</dbReference>
<dbReference type="InterPro" id="IPR050342">
    <property type="entry name" value="HMGB"/>
</dbReference>
<feature type="region of interest" description="Disordered" evidence="3">
    <location>
        <begin position="1"/>
        <end position="20"/>
    </location>
</feature>
<keyword evidence="2" id="KW-0539">Nucleus</keyword>
<feature type="domain" description="HMG box" evidence="4">
    <location>
        <begin position="211"/>
        <end position="279"/>
    </location>
</feature>
<feature type="region of interest" description="Disordered" evidence="3">
    <location>
        <begin position="160"/>
        <end position="215"/>
    </location>
</feature>
<dbReference type="Gene3D" id="1.10.30.10">
    <property type="entry name" value="High mobility group box domain"/>
    <property type="match status" value="2"/>
</dbReference>
<accession>A0A9P6YNR8</accession>
<feature type="compositionally biased region" description="Basic residues" evidence="3">
    <location>
        <begin position="176"/>
        <end position="186"/>
    </location>
</feature>
<dbReference type="PANTHER" id="PTHR48112:SF22">
    <property type="entry name" value="MITOCHONDRIAL TRANSCRIPTION FACTOR A, ISOFORM B"/>
    <property type="match status" value="1"/>
</dbReference>
<name>A0A9P6YNR8_RHIOR</name>
<evidence type="ECO:0000313" key="5">
    <source>
        <dbReference type="EMBL" id="KAG1553055.1"/>
    </source>
</evidence>
<gene>
    <name evidence="5" type="ORF">G6F51_000823</name>
</gene>
<dbReference type="InterPro" id="IPR009071">
    <property type="entry name" value="HMG_box_dom"/>
</dbReference>
<evidence type="ECO:0000256" key="1">
    <source>
        <dbReference type="ARBA" id="ARBA00023125"/>
    </source>
</evidence>
<comment type="caution">
    <text evidence="5">The sequence shown here is derived from an EMBL/GenBank/DDBJ whole genome shotgun (WGS) entry which is preliminary data.</text>
</comment>
<dbReference type="GO" id="GO:0005634">
    <property type="term" value="C:nucleus"/>
    <property type="evidence" value="ECO:0007669"/>
    <property type="project" value="UniProtKB-UniRule"/>
</dbReference>
<feature type="DNA-binding region" description="HMG box" evidence="2">
    <location>
        <begin position="211"/>
        <end position="279"/>
    </location>
</feature>
<sequence length="303" mass="35354">MIIPNEEEEDSVQPPPPSFYFHHAHEQEVEKEKSNIEYKVIPNLTWSAAAEAAALESLTFNNSLKQKYDNHQPKKVKRPPNAYLLFNRDMRRQMNNQGMTSGEISKNISQIWKQLSNEERNKYFKEESELKQQYNSSNFVYFRRSKAELQQAGLLKKLQKSNSTTTQHQQLQLQQSKKKVYYKKGSKTTDESSIPDPRGRKKKKSTDTSLPKHPMSAYLHFAKTMRPIIKKNSPNSKLVEISQQIGLKWRSMTENEMRPWIEMANEDKARYAREMKDRVNCSEELDSATIATVAQMVYPNNDT</sequence>
<feature type="domain" description="HMG box" evidence="4">
    <location>
        <begin position="76"/>
        <end position="142"/>
    </location>
</feature>
<proteinExistence type="predicted"/>
<dbReference type="GO" id="GO:0003677">
    <property type="term" value="F:DNA binding"/>
    <property type="evidence" value="ECO:0007669"/>
    <property type="project" value="UniProtKB-UniRule"/>
</dbReference>
<protein>
    <recommendedName>
        <fullName evidence="4">HMG box domain-containing protein</fullName>
    </recommendedName>
</protein>
<evidence type="ECO:0000256" key="3">
    <source>
        <dbReference type="SAM" id="MobiDB-lite"/>
    </source>
</evidence>
<organism evidence="5 6">
    <name type="scientific">Rhizopus oryzae</name>
    <name type="common">Mucormycosis agent</name>
    <name type="synonym">Rhizopus arrhizus var. delemar</name>
    <dbReference type="NCBI Taxonomy" id="64495"/>
    <lineage>
        <taxon>Eukaryota</taxon>
        <taxon>Fungi</taxon>
        <taxon>Fungi incertae sedis</taxon>
        <taxon>Mucoromycota</taxon>
        <taxon>Mucoromycotina</taxon>
        <taxon>Mucoromycetes</taxon>
        <taxon>Mucorales</taxon>
        <taxon>Mucorineae</taxon>
        <taxon>Rhizopodaceae</taxon>
        <taxon>Rhizopus</taxon>
    </lineage>
</organism>
<reference evidence="5" key="1">
    <citation type="journal article" date="2020" name="Microb. Genom.">
        <title>Genetic diversity of clinical and environmental Mucorales isolates obtained from an investigation of mucormycosis cases among solid organ transplant recipients.</title>
        <authorList>
            <person name="Nguyen M.H."/>
            <person name="Kaul D."/>
            <person name="Muto C."/>
            <person name="Cheng S.J."/>
            <person name="Richter R.A."/>
            <person name="Bruno V.M."/>
            <person name="Liu G."/>
            <person name="Beyhan S."/>
            <person name="Sundermann A.J."/>
            <person name="Mounaud S."/>
            <person name="Pasculle A.W."/>
            <person name="Nierman W.C."/>
            <person name="Driscoll E."/>
            <person name="Cumbie R."/>
            <person name="Clancy C.J."/>
            <person name="Dupont C.L."/>
        </authorList>
    </citation>
    <scope>NUCLEOTIDE SEQUENCE</scope>
    <source>
        <strain evidence="5">GL16</strain>
    </source>
</reference>
<feature type="compositionally biased region" description="Acidic residues" evidence="3">
    <location>
        <begin position="1"/>
        <end position="11"/>
    </location>
</feature>
<dbReference type="EMBL" id="JAANIT010000053">
    <property type="protein sequence ID" value="KAG1553055.1"/>
    <property type="molecule type" value="Genomic_DNA"/>
</dbReference>
<dbReference type="Pfam" id="PF00505">
    <property type="entry name" value="HMG_box"/>
    <property type="match status" value="2"/>
</dbReference>
<dbReference type="AlphaFoldDB" id="A0A9P6YNR8"/>
<feature type="compositionally biased region" description="Low complexity" evidence="3">
    <location>
        <begin position="164"/>
        <end position="175"/>
    </location>
</feature>
<keyword evidence="1 2" id="KW-0238">DNA-binding</keyword>
<dbReference type="SMART" id="SM00398">
    <property type="entry name" value="HMG"/>
    <property type="match status" value="2"/>
</dbReference>
<dbReference type="CDD" id="cd00084">
    <property type="entry name" value="HMG-box_SF"/>
    <property type="match status" value="2"/>
</dbReference>
<evidence type="ECO:0000259" key="4">
    <source>
        <dbReference type="PROSITE" id="PS50118"/>
    </source>
</evidence>
<dbReference type="Proteomes" id="UP000717996">
    <property type="component" value="Unassembled WGS sequence"/>
</dbReference>
<dbReference type="InterPro" id="IPR036910">
    <property type="entry name" value="HMG_box_dom_sf"/>
</dbReference>
<evidence type="ECO:0000313" key="6">
    <source>
        <dbReference type="Proteomes" id="UP000717996"/>
    </source>
</evidence>
<dbReference type="OrthoDB" id="1919336at2759"/>
<feature type="DNA-binding region" description="HMG box" evidence="2">
    <location>
        <begin position="76"/>
        <end position="142"/>
    </location>
</feature>
<dbReference type="PANTHER" id="PTHR48112">
    <property type="entry name" value="HIGH MOBILITY GROUP PROTEIN DSP1"/>
    <property type="match status" value="1"/>
</dbReference>